<evidence type="ECO:0000313" key="3">
    <source>
        <dbReference type="Proteomes" id="UP000294543"/>
    </source>
</evidence>
<name>A0A4R4X6E4_9ACTN</name>
<protein>
    <submittedName>
        <fullName evidence="2">Uncharacterized protein</fullName>
    </submittedName>
</protein>
<feature type="region of interest" description="Disordered" evidence="1">
    <location>
        <begin position="67"/>
        <end position="93"/>
    </location>
</feature>
<dbReference type="Proteomes" id="UP000294543">
    <property type="component" value="Unassembled WGS sequence"/>
</dbReference>
<sequence>MSRPELEIPAATGVESVIAQTASRIAEHTHAHRMPSVHVILHGGVGRGRPAGALPILYGALAADGDTPVASQGAEPDGGQERAAQVARDVSRPPLTSYQREELGVAGVPHAVGAAWPRFTGG</sequence>
<organism evidence="2 3">
    <name type="scientific">Nonomuraea diastatica</name>
    <dbReference type="NCBI Taxonomy" id="1848329"/>
    <lineage>
        <taxon>Bacteria</taxon>
        <taxon>Bacillati</taxon>
        <taxon>Actinomycetota</taxon>
        <taxon>Actinomycetes</taxon>
        <taxon>Streptosporangiales</taxon>
        <taxon>Streptosporangiaceae</taxon>
        <taxon>Nonomuraea</taxon>
    </lineage>
</organism>
<dbReference type="AlphaFoldDB" id="A0A4R4X6E4"/>
<dbReference type="RefSeq" id="WP_132503808.1">
    <property type="nucleotide sequence ID" value="NZ_SMKP01000003.1"/>
</dbReference>
<proteinExistence type="predicted"/>
<comment type="caution">
    <text evidence="2">The sequence shown here is derived from an EMBL/GenBank/DDBJ whole genome shotgun (WGS) entry which is preliminary data.</text>
</comment>
<evidence type="ECO:0000313" key="2">
    <source>
        <dbReference type="EMBL" id="TDD25963.1"/>
    </source>
</evidence>
<accession>A0A4R4X6E4</accession>
<dbReference type="EMBL" id="SMKP01000003">
    <property type="protein sequence ID" value="TDD25963.1"/>
    <property type="molecule type" value="Genomic_DNA"/>
</dbReference>
<reference evidence="2 3" key="1">
    <citation type="submission" date="2019-03" db="EMBL/GenBank/DDBJ databases">
        <title>Draft genome sequences of novel Actinobacteria.</title>
        <authorList>
            <person name="Sahin N."/>
            <person name="Ay H."/>
            <person name="Saygin H."/>
        </authorList>
    </citation>
    <scope>NUCLEOTIDE SEQUENCE [LARGE SCALE GENOMIC DNA]</scope>
    <source>
        <strain evidence="2 3">KC712</strain>
    </source>
</reference>
<gene>
    <name evidence="2" type="ORF">E1294_01570</name>
</gene>
<evidence type="ECO:0000256" key="1">
    <source>
        <dbReference type="SAM" id="MobiDB-lite"/>
    </source>
</evidence>
<keyword evidence="3" id="KW-1185">Reference proteome</keyword>